<evidence type="ECO:0000259" key="1">
    <source>
        <dbReference type="Pfam" id="PF01494"/>
    </source>
</evidence>
<comment type="caution">
    <text evidence="2">The sequence shown here is derived from an EMBL/GenBank/DDBJ whole genome shotgun (WGS) entry which is preliminary data.</text>
</comment>
<dbReference type="InterPro" id="IPR036188">
    <property type="entry name" value="FAD/NAD-bd_sf"/>
</dbReference>
<dbReference type="PRINTS" id="PR00420">
    <property type="entry name" value="RNGMNOXGNASE"/>
</dbReference>
<protein>
    <submittedName>
        <fullName evidence="2">Monooxygenase</fullName>
    </submittedName>
</protein>
<reference evidence="2 3" key="1">
    <citation type="submission" date="2018-07" db="EMBL/GenBank/DDBJ databases">
        <title>Genome guided investigation of antibiotics producing actinomycetales strain isolated from a Macau mangrove ecosystem.</title>
        <authorList>
            <person name="Hu D."/>
        </authorList>
    </citation>
    <scope>NUCLEOTIDE SEQUENCE [LARGE SCALE GENOMIC DNA]</scope>
    <source>
        <strain evidence="2 3">2297</strain>
    </source>
</reference>
<dbReference type="OrthoDB" id="3356051at2"/>
<dbReference type="InterPro" id="IPR051704">
    <property type="entry name" value="FAD_aromatic-hydroxylase"/>
</dbReference>
<dbReference type="SUPFAM" id="SSF51905">
    <property type="entry name" value="FAD/NAD(P)-binding domain"/>
    <property type="match status" value="1"/>
</dbReference>
<dbReference type="AlphaFoldDB" id="A0A369UTI8"/>
<dbReference type="EMBL" id="QQBH01000054">
    <property type="protein sequence ID" value="RDD84026.1"/>
    <property type="molecule type" value="Genomic_DNA"/>
</dbReference>
<dbReference type="InterPro" id="IPR002938">
    <property type="entry name" value="FAD-bd"/>
</dbReference>
<gene>
    <name evidence="2" type="ORF">DVZ84_37425</name>
</gene>
<dbReference type="Gene3D" id="3.30.9.10">
    <property type="entry name" value="D-Amino Acid Oxidase, subunit A, domain 2"/>
    <property type="match status" value="1"/>
</dbReference>
<feature type="domain" description="FAD-binding" evidence="1">
    <location>
        <begin position="19"/>
        <end position="354"/>
    </location>
</feature>
<proteinExistence type="predicted"/>
<dbReference type="Proteomes" id="UP000253742">
    <property type="component" value="Unassembled WGS sequence"/>
</dbReference>
<keyword evidence="2" id="KW-0560">Oxidoreductase</keyword>
<dbReference type="GO" id="GO:0071949">
    <property type="term" value="F:FAD binding"/>
    <property type="evidence" value="ECO:0007669"/>
    <property type="project" value="InterPro"/>
</dbReference>
<name>A0A369UTI8_9ACTN</name>
<keyword evidence="2" id="KW-0503">Monooxygenase</keyword>
<dbReference type="Pfam" id="PF01494">
    <property type="entry name" value="FAD_binding_3"/>
    <property type="match status" value="1"/>
</dbReference>
<dbReference type="PANTHER" id="PTHR46865">
    <property type="entry name" value="OXIDOREDUCTASE-RELATED"/>
    <property type="match status" value="1"/>
</dbReference>
<evidence type="ECO:0000313" key="2">
    <source>
        <dbReference type="EMBL" id="RDD84026.1"/>
    </source>
</evidence>
<organism evidence="2 3">
    <name type="scientific">Streptomyces parvulus</name>
    <dbReference type="NCBI Taxonomy" id="146923"/>
    <lineage>
        <taxon>Bacteria</taxon>
        <taxon>Bacillati</taxon>
        <taxon>Actinomycetota</taxon>
        <taxon>Actinomycetes</taxon>
        <taxon>Kitasatosporales</taxon>
        <taxon>Streptomycetaceae</taxon>
        <taxon>Streptomyces</taxon>
    </lineage>
</organism>
<dbReference type="PANTHER" id="PTHR46865:SF2">
    <property type="entry name" value="MONOOXYGENASE"/>
    <property type="match status" value="1"/>
</dbReference>
<accession>A0A369UTI8</accession>
<evidence type="ECO:0000313" key="3">
    <source>
        <dbReference type="Proteomes" id="UP000253742"/>
    </source>
</evidence>
<dbReference type="GO" id="GO:0004497">
    <property type="term" value="F:monooxygenase activity"/>
    <property type="evidence" value="ECO:0007669"/>
    <property type="project" value="UniProtKB-KW"/>
</dbReference>
<dbReference type="Gene3D" id="3.50.50.60">
    <property type="entry name" value="FAD/NAD(P)-binding domain"/>
    <property type="match status" value="1"/>
</dbReference>
<sequence>MSRCVSPLAGSEEDGRLMDILVVGGSIAGLSAAVVLGAQGHRVTVIEQAAGRRSGGVAIDVRGRALETARAMGVLDDIHASRITANAVWNFVDSEGSVQGSWHIADELYDSPDDIELLRDRLAEILAARVPRDVVFRYDETLTGLTQDATSVTASYAGRAPERFDLVVGADGLHSTVRRIAFGPERDFLHHLGSYVGLVRGAHRLADLSGMQIYNVPGRVLSVAADNPEPVAMLAFRSPWLDYDFRDTEAQKRLVLEAFDDVSGWRVPDALAEVRACDNFYFDSIAQVRMPGWSSGRVVLVGDSGYGPSFFSGMGSSLAMIGAELLAAALAEETSVEKALRRYERQMRPHVDDAQSMALDGMDWLFPETQEGIDERNAAWRK</sequence>